<evidence type="ECO:0000256" key="2">
    <source>
        <dbReference type="SAM" id="SignalP"/>
    </source>
</evidence>
<dbReference type="Pfam" id="PF10531">
    <property type="entry name" value="SLBB"/>
    <property type="match status" value="1"/>
</dbReference>
<evidence type="ECO:0000259" key="3">
    <source>
        <dbReference type="Pfam" id="PF02563"/>
    </source>
</evidence>
<dbReference type="RefSeq" id="WP_128232885.1">
    <property type="nucleotide sequence ID" value="NZ_SAUY01000018.1"/>
</dbReference>
<sequence>MSKIFSILTAALLFVIPQLAAAYSIGPGDTLHVDVLEDPNLSRQVLVLPDGTINFPGAGTIKVGGATPAAAQNTIADRLAPEFASRPSVYVSVAGLAPESEQTEKPKNIYIMGEIAKPGLVEAEKGVTLLQAIAQAGGFTRFAATKRVELHRVDPNTGRERIYIYNYRNGQGLSGATPLAKGDVIVVPERRLFE</sequence>
<feature type="domain" description="Polysaccharide export protein N-terminal" evidence="3">
    <location>
        <begin position="20"/>
        <end position="93"/>
    </location>
</feature>
<dbReference type="EMBL" id="SAUY01000018">
    <property type="protein sequence ID" value="RWR29829.1"/>
    <property type="molecule type" value="Genomic_DNA"/>
</dbReference>
<dbReference type="GO" id="GO:0015159">
    <property type="term" value="F:polysaccharide transmembrane transporter activity"/>
    <property type="evidence" value="ECO:0007669"/>
    <property type="project" value="InterPro"/>
</dbReference>
<feature type="chain" id="PRO_5019443936" evidence="2">
    <location>
        <begin position="21"/>
        <end position="194"/>
    </location>
</feature>
<dbReference type="Pfam" id="PF02563">
    <property type="entry name" value="Poly_export"/>
    <property type="match status" value="1"/>
</dbReference>
<dbReference type="Gene3D" id="3.30.1950.10">
    <property type="entry name" value="wza like domain"/>
    <property type="match status" value="1"/>
</dbReference>
<dbReference type="InterPro" id="IPR019554">
    <property type="entry name" value="Soluble_ligand-bd"/>
</dbReference>
<name>A0A443KAJ2_9RHOB</name>
<dbReference type="Gene3D" id="3.10.560.10">
    <property type="entry name" value="Outer membrane lipoprotein wza domain like"/>
    <property type="match status" value="1"/>
</dbReference>
<proteinExistence type="predicted"/>
<evidence type="ECO:0000259" key="4">
    <source>
        <dbReference type="Pfam" id="PF10531"/>
    </source>
</evidence>
<dbReference type="InterPro" id="IPR049712">
    <property type="entry name" value="Poly_export"/>
</dbReference>
<evidence type="ECO:0000256" key="1">
    <source>
        <dbReference type="ARBA" id="ARBA00022729"/>
    </source>
</evidence>
<reference evidence="5 6" key="1">
    <citation type="submission" date="2019-01" db="EMBL/GenBank/DDBJ databases">
        <title>Sinorhodobacter populi sp. nov. isolated from the symptomatic bark tissue of Populus euramericana canker.</title>
        <authorList>
            <person name="Xu G."/>
        </authorList>
    </citation>
    <scope>NUCLEOTIDE SEQUENCE [LARGE SCALE GENOMIC DNA]</scope>
    <source>
        <strain evidence="5 6">07D10-4-3</strain>
    </source>
</reference>
<feature type="signal peptide" evidence="2">
    <location>
        <begin position="1"/>
        <end position="20"/>
    </location>
</feature>
<accession>A0A443KAJ2</accession>
<keyword evidence="1 2" id="KW-0732">Signal</keyword>
<evidence type="ECO:0000313" key="5">
    <source>
        <dbReference type="EMBL" id="RWR29829.1"/>
    </source>
</evidence>
<protein>
    <submittedName>
        <fullName evidence="5">Polysaccharide export protein</fullName>
    </submittedName>
</protein>
<dbReference type="PANTHER" id="PTHR33619:SF3">
    <property type="entry name" value="POLYSACCHARIDE EXPORT PROTEIN GFCE-RELATED"/>
    <property type="match status" value="1"/>
</dbReference>
<dbReference type="PANTHER" id="PTHR33619">
    <property type="entry name" value="POLYSACCHARIDE EXPORT PROTEIN GFCE-RELATED"/>
    <property type="match status" value="1"/>
</dbReference>
<dbReference type="AlphaFoldDB" id="A0A443KAJ2"/>
<comment type="caution">
    <text evidence="5">The sequence shown here is derived from an EMBL/GenBank/DDBJ whole genome shotgun (WGS) entry which is preliminary data.</text>
</comment>
<dbReference type="InterPro" id="IPR003715">
    <property type="entry name" value="Poly_export_N"/>
</dbReference>
<evidence type="ECO:0000313" key="6">
    <source>
        <dbReference type="Proteomes" id="UP000284451"/>
    </source>
</evidence>
<reference evidence="5 6" key="2">
    <citation type="submission" date="2019-01" db="EMBL/GenBank/DDBJ databases">
        <authorList>
            <person name="Li Y."/>
        </authorList>
    </citation>
    <scope>NUCLEOTIDE SEQUENCE [LARGE SCALE GENOMIC DNA]</scope>
    <source>
        <strain evidence="5 6">07D10-4-3</strain>
    </source>
</reference>
<gene>
    <name evidence="5" type="ORF">D2T29_13660</name>
</gene>
<feature type="domain" description="Soluble ligand binding" evidence="4">
    <location>
        <begin position="109"/>
        <end position="164"/>
    </location>
</feature>
<dbReference type="Proteomes" id="UP000284451">
    <property type="component" value="Unassembled WGS sequence"/>
</dbReference>
<organism evidence="5 6">
    <name type="scientific">Paenirhodobacter populi</name>
    <dbReference type="NCBI Taxonomy" id="2306993"/>
    <lineage>
        <taxon>Bacteria</taxon>
        <taxon>Pseudomonadati</taxon>
        <taxon>Pseudomonadota</taxon>
        <taxon>Alphaproteobacteria</taxon>
        <taxon>Rhodobacterales</taxon>
        <taxon>Rhodobacter group</taxon>
        <taxon>Paenirhodobacter</taxon>
    </lineage>
</organism>